<dbReference type="InterPro" id="IPR052385">
    <property type="entry name" value="Obscurin/Obscurin-like_Reg"/>
</dbReference>
<evidence type="ECO:0000256" key="6">
    <source>
        <dbReference type="ARBA" id="ARBA00023319"/>
    </source>
</evidence>
<dbReference type="InterPro" id="IPR007110">
    <property type="entry name" value="Ig-like_dom"/>
</dbReference>
<evidence type="ECO:0000256" key="3">
    <source>
        <dbReference type="ARBA" id="ARBA00022553"/>
    </source>
</evidence>
<dbReference type="GeneTree" id="ENSGT01010000226527"/>
<evidence type="ECO:0000256" key="1">
    <source>
        <dbReference type="ARBA" id="ARBA00004496"/>
    </source>
</evidence>
<dbReference type="Ensembl" id="ENSSLUT00000006893.1">
    <property type="protein sequence ID" value="ENSSLUP00000006728.1"/>
    <property type="gene ID" value="ENSSLUG00000002957.1"/>
</dbReference>
<keyword evidence="3" id="KW-0597">Phosphoprotein</keyword>
<evidence type="ECO:0000256" key="4">
    <source>
        <dbReference type="ARBA" id="ARBA00022737"/>
    </source>
</evidence>
<sequence>MGTTFTSPVRVIPTSSPLIPLNILDCIPLFYSSEMKVKFIRPLENAVSLKGSSLILRCEINKAKGDVQWLKDGQEISPSRGRTIRAQGRERSFTIHQLVEEDAGEYACESTDDRTSATRHKWLSGHGVCDAAGGSFKLYTCCVLELLM</sequence>
<reference evidence="8" key="2">
    <citation type="submission" date="2025-09" db="UniProtKB">
        <authorList>
            <consortium name="Ensembl"/>
        </authorList>
    </citation>
    <scope>IDENTIFICATION</scope>
</reference>
<accession>A0A8D0CPY6</accession>
<dbReference type="SMART" id="SM00409">
    <property type="entry name" value="IG"/>
    <property type="match status" value="1"/>
</dbReference>
<evidence type="ECO:0000256" key="5">
    <source>
        <dbReference type="ARBA" id="ARBA00023157"/>
    </source>
</evidence>
<keyword evidence="6" id="KW-0393">Immunoglobulin domain</keyword>
<dbReference type="PROSITE" id="PS50835">
    <property type="entry name" value="IG_LIKE"/>
    <property type="match status" value="1"/>
</dbReference>
<dbReference type="SMART" id="SM00408">
    <property type="entry name" value="IGc2"/>
    <property type="match status" value="1"/>
</dbReference>
<dbReference type="GO" id="GO:0005737">
    <property type="term" value="C:cytoplasm"/>
    <property type="evidence" value="ECO:0007669"/>
    <property type="project" value="UniProtKB-SubCell"/>
</dbReference>
<keyword evidence="2" id="KW-0963">Cytoplasm</keyword>
<dbReference type="Proteomes" id="UP000694568">
    <property type="component" value="Unplaced"/>
</dbReference>
<organism evidence="8 9">
    <name type="scientific">Sander lucioperca</name>
    <name type="common">Pike-perch</name>
    <name type="synonym">Perca lucioperca</name>
    <dbReference type="NCBI Taxonomy" id="283035"/>
    <lineage>
        <taxon>Eukaryota</taxon>
        <taxon>Metazoa</taxon>
        <taxon>Chordata</taxon>
        <taxon>Craniata</taxon>
        <taxon>Vertebrata</taxon>
        <taxon>Euteleostomi</taxon>
        <taxon>Actinopterygii</taxon>
        <taxon>Neopterygii</taxon>
        <taxon>Teleostei</taxon>
        <taxon>Neoteleostei</taxon>
        <taxon>Acanthomorphata</taxon>
        <taxon>Eupercaria</taxon>
        <taxon>Perciformes</taxon>
        <taxon>Percoidei</taxon>
        <taxon>Percidae</taxon>
        <taxon>Luciopercinae</taxon>
        <taxon>Sander</taxon>
    </lineage>
</organism>
<dbReference type="Pfam" id="PF07679">
    <property type="entry name" value="I-set"/>
    <property type="match status" value="1"/>
</dbReference>
<keyword evidence="9" id="KW-1185">Reference proteome</keyword>
<dbReference type="InterPro" id="IPR003599">
    <property type="entry name" value="Ig_sub"/>
</dbReference>
<evidence type="ECO:0000259" key="7">
    <source>
        <dbReference type="PROSITE" id="PS50835"/>
    </source>
</evidence>
<dbReference type="FunFam" id="2.60.40.10:FF:000211">
    <property type="entry name" value="Obscurin-like protein 1"/>
    <property type="match status" value="1"/>
</dbReference>
<dbReference type="SUPFAM" id="SSF48726">
    <property type="entry name" value="Immunoglobulin"/>
    <property type="match status" value="1"/>
</dbReference>
<evidence type="ECO:0000313" key="8">
    <source>
        <dbReference type="Ensembl" id="ENSSLUP00000006728.1"/>
    </source>
</evidence>
<dbReference type="InterPro" id="IPR013783">
    <property type="entry name" value="Ig-like_fold"/>
</dbReference>
<dbReference type="AlphaFoldDB" id="A0A8D0CPY6"/>
<dbReference type="InterPro" id="IPR036179">
    <property type="entry name" value="Ig-like_dom_sf"/>
</dbReference>
<keyword evidence="5" id="KW-1015">Disulfide bond</keyword>
<reference evidence="8" key="1">
    <citation type="submission" date="2025-08" db="UniProtKB">
        <authorList>
            <consortium name="Ensembl"/>
        </authorList>
    </citation>
    <scope>IDENTIFICATION</scope>
</reference>
<feature type="domain" description="Ig-like" evidence="7">
    <location>
        <begin position="28"/>
        <end position="124"/>
    </location>
</feature>
<evidence type="ECO:0000256" key="2">
    <source>
        <dbReference type="ARBA" id="ARBA00022490"/>
    </source>
</evidence>
<name>A0A8D0CPY6_SANLU</name>
<dbReference type="PANTHER" id="PTHR35971:SF5">
    <property type="entry name" value="OBSCURIN LIKE CYTOSKELETAL ADAPTOR 1"/>
    <property type="match status" value="1"/>
</dbReference>
<evidence type="ECO:0000313" key="9">
    <source>
        <dbReference type="Proteomes" id="UP000694568"/>
    </source>
</evidence>
<dbReference type="Gene3D" id="2.60.40.10">
    <property type="entry name" value="Immunoglobulins"/>
    <property type="match status" value="1"/>
</dbReference>
<comment type="subcellular location">
    <subcellularLocation>
        <location evidence="1">Cytoplasm</location>
    </subcellularLocation>
</comment>
<dbReference type="InterPro" id="IPR003598">
    <property type="entry name" value="Ig_sub2"/>
</dbReference>
<proteinExistence type="predicted"/>
<keyword evidence="4" id="KW-0677">Repeat</keyword>
<dbReference type="PANTHER" id="PTHR35971">
    <property type="entry name" value="SI:DKEY-31G6.6"/>
    <property type="match status" value="1"/>
</dbReference>
<protein>
    <recommendedName>
        <fullName evidence="7">Ig-like domain-containing protein</fullName>
    </recommendedName>
</protein>
<dbReference type="InterPro" id="IPR013098">
    <property type="entry name" value="Ig_I-set"/>
</dbReference>